<reference evidence="2 3" key="1">
    <citation type="submission" date="2016-04" db="EMBL/GenBank/DDBJ databases">
        <title>Genome analyses suggest a sexual origin of heterokaryosis in a supposedly ancient asexual fungus.</title>
        <authorList>
            <person name="Ropars J."/>
            <person name="Sedzielewska K."/>
            <person name="Noel J."/>
            <person name="Charron P."/>
            <person name="Farinelli L."/>
            <person name="Marton T."/>
            <person name="Kruger M."/>
            <person name="Pelin A."/>
            <person name="Brachmann A."/>
            <person name="Corradi N."/>
        </authorList>
    </citation>
    <scope>NUCLEOTIDE SEQUENCE [LARGE SCALE GENOMIC DNA]</scope>
    <source>
        <strain evidence="2 3">A5</strain>
    </source>
</reference>
<comment type="caution">
    <text evidence="2">The sequence shown here is derived from an EMBL/GenBank/DDBJ whole genome shotgun (WGS) entry which is preliminary data.</text>
</comment>
<feature type="compositionally biased region" description="Low complexity" evidence="1">
    <location>
        <begin position="35"/>
        <end position="63"/>
    </location>
</feature>
<proteinExistence type="predicted"/>
<evidence type="ECO:0000313" key="2">
    <source>
        <dbReference type="EMBL" id="PKB96535.1"/>
    </source>
</evidence>
<name>A0A2N0NPM5_9GLOM</name>
<feature type="compositionally biased region" description="Basic and acidic residues" evidence="1">
    <location>
        <begin position="118"/>
        <end position="128"/>
    </location>
</feature>
<feature type="compositionally biased region" description="Basic and acidic residues" evidence="1">
    <location>
        <begin position="87"/>
        <end position="96"/>
    </location>
</feature>
<feature type="region of interest" description="Disordered" evidence="1">
    <location>
        <begin position="20"/>
        <end position="140"/>
    </location>
</feature>
<reference evidence="2 3" key="2">
    <citation type="submission" date="2017-09" db="EMBL/GenBank/DDBJ databases">
        <title>Extensive intraspecific genome diversity in a model arbuscular mycorrhizal fungus.</title>
        <authorList>
            <person name="Chen E.C."/>
            <person name="Morin E."/>
            <person name="Beaudet D."/>
            <person name="Noel J."/>
            <person name="Ndikumana S."/>
            <person name="Charron P."/>
            <person name="St-Onge C."/>
            <person name="Giorgi J."/>
            <person name="Grigoriev I.V."/>
            <person name="Roux C."/>
            <person name="Martin F.M."/>
            <person name="Corradi N."/>
        </authorList>
    </citation>
    <scope>NUCLEOTIDE SEQUENCE [LARGE SCALE GENOMIC DNA]</scope>
    <source>
        <strain evidence="2 3">A5</strain>
    </source>
</reference>
<dbReference type="EMBL" id="LLXJ01003817">
    <property type="protein sequence ID" value="PKB96535.1"/>
    <property type="molecule type" value="Genomic_DNA"/>
</dbReference>
<organism evidence="2 3">
    <name type="scientific">Rhizophagus irregularis</name>
    <dbReference type="NCBI Taxonomy" id="588596"/>
    <lineage>
        <taxon>Eukaryota</taxon>
        <taxon>Fungi</taxon>
        <taxon>Fungi incertae sedis</taxon>
        <taxon>Mucoromycota</taxon>
        <taxon>Glomeromycotina</taxon>
        <taxon>Glomeromycetes</taxon>
        <taxon>Glomerales</taxon>
        <taxon>Glomeraceae</taxon>
        <taxon>Rhizophagus</taxon>
    </lineage>
</organism>
<feature type="compositionally biased region" description="Polar residues" evidence="1">
    <location>
        <begin position="72"/>
        <end position="86"/>
    </location>
</feature>
<dbReference type="AlphaFoldDB" id="A0A2N0NPM5"/>
<gene>
    <name evidence="2" type="ORF">RhiirA5_434671</name>
</gene>
<dbReference type="VEuPathDB" id="FungiDB:RhiirA1_402786"/>
<accession>A0A2N0NPM5</accession>
<protein>
    <submittedName>
        <fullName evidence="2">Uncharacterized protein</fullName>
    </submittedName>
</protein>
<evidence type="ECO:0000313" key="3">
    <source>
        <dbReference type="Proteomes" id="UP000232722"/>
    </source>
</evidence>
<dbReference type="Proteomes" id="UP000232722">
    <property type="component" value="Unassembled WGS sequence"/>
</dbReference>
<feature type="compositionally biased region" description="Polar residues" evidence="1">
    <location>
        <begin position="129"/>
        <end position="140"/>
    </location>
</feature>
<evidence type="ECO:0000256" key="1">
    <source>
        <dbReference type="SAM" id="MobiDB-lite"/>
    </source>
</evidence>
<feature type="compositionally biased region" description="Polar residues" evidence="1">
    <location>
        <begin position="97"/>
        <end position="110"/>
    </location>
</feature>
<sequence>MTPSIRKKFSKKFIKNLEKSYRSVSNEEDIYNTYSSSNKNGNRNNKMSTEQPQTPQNTQLTTESTAPMEEIINTSSTHILSNSESDISSHDQRDTTVHSQTPITTSTDKSTYMEEDPKETNPDKEKSADQQINTQQDLPNSINIITLNDLFEK</sequence>